<reference evidence="1" key="1">
    <citation type="submission" date="2022-07" db="EMBL/GenBank/DDBJ databases">
        <title>Chromosome-level genome of Muraenolepis orangiensis.</title>
        <authorList>
            <person name="Kim J."/>
        </authorList>
    </citation>
    <scope>NUCLEOTIDE SEQUENCE</scope>
    <source>
        <strain evidence="1">KU_S4_2022</strain>
        <tissue evidence="1">Muscle</tissue>
    </source>
</reference>
<name>A0A9Q0DXK3_9TELE</name>
<keyword evidence="2" id="KW-1185">Reference proteome</keyword>
<sequence>MTLHESIFLSSHLTRQETDHRVSRSHLLPSTELCCSEVRGHVSHDPRLAHGHYPWMSQDGAALPWTVPSVSPWRHRPHSSHPALISIRLPGEPSRWAAAW</sequence>
<accession>A0A9Q0DXK3</accession>
<gene>
    <name evidence="1" type="ORF">NHX12_002718</name>
</gene>
<dbReference type="AlphaFoldDB" id="A0A9Q0DXK3"/>
<organism evidence="1 2">
    <name type="scientific">Muraenolepis orangiensis</name>
    <name type="common">Patagonian moray cod</name>
    <dbReference type="NCBI Taxonomy" id="630683"/>
    <lineage>
        <taxon>Eukaryota</taxon>
        <taxon>Metazoa</taxon>
        <taxon>Chordata</taxon>
        <taxon>Craniata</taxon>
        <taxon>Vertebrata</taxon>
        <taxon>Euteleostomi</taxon>
        <taxon>Actinopterygii</taxon>
        <taxon>Neopterygii</taxon>
        <taxon>Teleostei</taxon>
        <taxon>Neoteleostei</taxon>
        <taxon>Acanthomorphata</taxon>
        <taxon>Zeiogadaria</taxon>
        <taxon>Gadariae</taxon>
        <taxon>Gadiformes</taxon>
        <taxon>Muraenolepidoidei</taxon>
        <taxon>Muraenolepididae</taxon>
        <taxon>Muraenolepis</taxon>
    </lineage>
</organism>
<protein>
    <submittedName>
        <fullName evidence="1">Uncharacterized protein</fullName>
    </submittedName>
</protein>
<comment type="caution">
    <text evidence="1">The sequence shown here is derived from an EMBL/GenBank/DDBJ whole genome shotgun (WGS) entry which is preliminary data.</text>
</comment>
<dbReference type="EMBL" id="JANIIK010000110">
    <property type="protein sequence ID" value="KAJ3596309.1"/>
    <property type="molecule type" value="Genomic_DNA"/>
</dbReference>
<evidence type="ECO:0000313" key="2">
    <source>
        <dbReference type="Proteomes" id="UP001148018"/>
    </source>
</evidence>
<evidence type="ECO:0000313" key="1">
    <source>
        <dbReference type="EMBL" id="KAJ3596309.1"/>
    </source>
</evidence>
<proteinExistence type="predicted"/>
<dbReference type="Proteomes" id="UP001148018">
    <property type="component" value="Unassembled WGS sequence"/>
</dbReference>